<dbReference type="PROSITE" id="PS51257">
    <property type="entry name" value="PROKAR_LIPOPROTEIN"/>
    <property type="match status" value="1"/>
</dbReference>
<evidence type="ECO:0000256" key="1">
    <source>
        <dbReference type="SAM" id="MobiDB-lite"/>
    </source>
</evidence>
<feature type="compositionally biased region" description="Low complexity" evidence="1">
    <location>
        <begin position="23"/>
        <end position="32"/>
    </location>
</feature>
<dbReference type="EMBL" id="PSZM01000024">
    <property type="protein sequence ID" value="PQL94279.1"/>
    <property type="molecule type" value="Genomic_DNA"/>
</dbReference>
<gene>
    <name evidence="2" type="ORF">C4S77_03725</name>
</gene>
<feature type="compositionally biased region" description="Polar residues" evidence="1">
    <location>
        <begin position="33"/>
        <end position="42"/>
    </location>
</feature>
<name>A0A2S8AF58_9FLAO</name>
<dbReference type="RefSeq" id="WP_105246164.1">
    <property type="nucleotide sequence ID" value="NZ_PSZM01000024.1"/>
</dbReference>
<reference evidence="2 3" key="1">
    <citation type="submission" date="2018-02" db="EMBL/GenBank/DDBJ databases">
        <title>Genome sequences of Apibacter spp., gut symbionts of Asian honey bees.</title>
        <authorList>
            <person name="Kwong W.K."/>
            <person name="Steele M.I."/>
            <person name="Moran N.A."/>
        </authorList>
    </citation>
    <scope>NUCLEOTIDE SEQUENCE [LARGE SCALE GENOMIC DNA]</scope>
    <source>
        <strain evidence="3">wkB301</strain>
    </source>
</reference>
<evidence type="ECO:0000313" key="2">
    <source>
        <dbReference type="EMBL" id="PQL94279.1"/>
    </source>
</evidence>
<dbReference type="Proteomes" id="UP000238042">
    <property type="component" value="Unassembled WGS sequence"/>
</dbReference>
<keyword evidence="3" id="KW-1185">Reference proteome</keyword>
<feature type="region of interest" description="Disordered" evidence="1">
    <location>
        <begin position="23"/>
        <end position="42"/>
    </location>
</feature>
<protein>
    <recommendedName>
        <fullName evidence="4">Lipoprotein</fullName>
    </recommendedName>
</protein>
<dbReference type="OrthoDB" id="1454647at2"/>
<proteinExistence type="predicted"/>
<accession>A0A2S8AF58</accession>
<evidence type="ECO:0000313" key="3">
    <source>
        <dbReference type="Proteomes" id="UP000238042"/>
    </source>
</evidence>
<organism evidence="2 3">
    <name type="scientific">Apibacter adventoris</name>
    <dbReference type="NCBI Taxonomy" id="1679466"/>
    <lineage>
        <taxon>Bacteria</taxon>
        <taxon>Pseudomonadati</taxon>
        <taxon>Bacteroidota</taxon>
        <taxon>Flavobacteriia</taxon>
        <taxon>Flavobacteriales</taxon>
        <taxon>Weeksellaceae</taxon>
        <taxon>Apibacter</taxon>
    </lineage>
</organism>
<evidence type="ECO:0008006" key="4">
    <source>
        <dbReference type="Google" id="ProtNLM"/>
    </source>
</evidence>
<dbReference type="AlphaFoldDB" id="A0A2S8AF58"/>
<sequence length="182" mass="20985">MKKLLFLFSFILIVSCNKKHNTTQNANTHQATDSLNNGSTKKLNSSKWEYSEEEDKMGSKNYYAIVKNPENLELEFPYNNSYAYLCIRNLDGQNSLIFSVTEGQIDHNLDGGSIKVRFDSEKPFTVNFTTSPDLSSNYIYLNNSDKLIEKLKTSKKMVIEVLFFQNGIRQIEFNTANLVWNH</sequence>
<comment type="caution">
    <text evidence="2">The sequence shown here is derived from an EMBL/GenBank/DDBJ whole genome shotgun (WGS) entry which is preliminary data.</text>
</comment>